<dbReference type="AlphaFoldDB" id="A0A654IAU1"/>
<dbReference type="EMBL" id="LR738858">
    <property type="protein sequence ID" value="VZK65261.1"/>
    <property type="molecule type" value="Genomic_DNA"/>
</dbReference>
<dbReference type="REBASE" id="368170">
    <property type="entry name" value="MfeG1650ORF437P"/>
</dbReference>
<dbReference type="REBASE" id="368159">
    <property type="entry name" value="MfeG5813ORF435P"/>
</dbReference>
<organism evidence="3">
    <name type="scientific">Mycoplasma feriruminatoris</name>
    <dbReference type="NCBI Taxonomy" id="1179777"/>
    <lineage>
        <taxon>Bacteria</taxon>
        <taxon>Bacillati</taxon>
        <taxon>Mycoplasmatota</taxon>
        <taxon>Mollicutes</taxon>
        <taxon>Mycoplasmataceae</taxon>
        <taxon>Mycoplasma</taxon>
    </lineage>
</organism>
<evidence type="ECO:0000313" key="3">
    <source>
        <dbReference type="EMBL" id="VZK65261.1"/>
    </source>
</evidence>
<dbReference type="Pfam" id="PF22518">
    <property type="entry name" value="DUF6997"/>
    <property type="match status" value="1"/>
</dbReference>
<feature type="domain" description="DUF6996" evidence="1">
    <location>
        <begin position="6"/>
        <end position="74"/>
    </location>
</feature>
<dbReference type="Pfam" id="PF22515">
    <property type="entry name" value="DUF6996"/>
    <property type="match status" value="1"/>
</dbReference>
<evidence type="ECO:0000313" key="5">
    <source>
        <dbReference type="EMBL" id="VZR97665.1"/>
    </source>
</evidence>
<name>A0A654IAU1_9MOLU</name>
<evidence type="ECO:0000259" key="1">
    <source>
        <dbReference type="Pfam" id="PF22515"/>
    </source>
</evidence>
<dbReference type="InterPro" id="IPR054265">
    <property type="entry name" value="DUF6996"/>
</dbReference>
<protein>
    <submittedName>
        <fullName evidence="3">Uncharacterized protein</fullName>
    </submittedName>
</protein>
<gene>
    <name evidence="3" type="ORF">MF5292_00434</name>
    <name evidence="5" type="ORF">MF5293_00436</name>
    <name evidence="4" type="ORF">MF5294_00438</name>
</gene>
<dbReference type="EMBL" id="LR739234">
    <property type="protein sequence ID" value="VZR97665.1"/>
    <property type="molecule type" value="Genomic_DNA"/>
</dbReference>
<accession>A0A654IAU1</accession>
<dbReference type="InterPro" id="IPR054266">
    <property type="entry name" value="DUF6997"/>
</dbReference>
<evidence type="ECO:0000259" key="2">
    <source>
        <dbReference type="Pfam" id="PF22518"/>
    </source>
</evidence>
<sequence>MDSFTNNAWEKLFKDLNVLEEIKQHGTFIISAEQIKKYREPRLMAKFDSYDNLPQIFKDNNISILPINNGEYILSNFDLYEQLPETKFLKTNIIKVNNKYTTISITDISSESKVLNTIQTFKILDDFLEDNDFVSTFSGKMRTDPFDFWINTKNSTPNKIKVNVKKVQCEIDAGLENDHFIVIIEAKNSEPKDFNIRQLYYPYRYWLSKTNKPIRLVFCTYKNNEITLYEYKFLTPDYYSSIELVKFKKYSLEQE</sequence>
<dbReference type="REBASE" id="368162">
    <property type="entry name" value="MfeG1705ORF439P"/>
</dbReference>
<feature type="domain" description="DUF6997" evidence="2">
    <location>
        <begin position="76"/>
        <end position="251"/>
    </location>
</feature>
<evidence type="ECO:0000313" key="4">
    <source>
        <dbReference type="EMBL" id="VZR75410.1"/>
    </source>
</evidence>
<dbReference type="EMBL" id="LR739233">
    <property type="protein sequence ID" value="VZR75410.1"/>
    <property type="molecule type" value="Genomic_DNA"/>
</dbReference>
<proteinExistence type="predicted"/>
<reference evidence="3" key="1">
    <citation type="submission" date="2019-11" db="EMBL/GenBank/DDBJ databases">
        <authorList>
            <person name="Falquet L."/>
            <person name="Falquet L."/>
        </authorList>
    </citation>
    <scope>NUCLEOTIDE SEQUENCE</scope>
    <source>
        <strain evidence="5">G1650</strain>
        <strain evidence="4">G1705</strain>
        <strain evidence="3">G5813/1+2</strain>
    </source>
</reference>